<dbReference type="GO" id="GO:0016747">
    <property type="term" value="F:acyltransferase activity, transferring groups other than amino-acyl groups"/>
    <property type="evidence" value="ECO:0007669"/>
    <property type="project" value="InterPro"/>
</dbReference>
<evidence type="ECO:0000259" key="1">
    <source>
        <dbReference type="PROSITE" id="PS51186"/>
    </source>
</evidence>
<dbReference type="RefSeq" id="WP_040036773.1">
    <property type="nucleotide sequence ID" value="NZ_JWIQ02000005.1"/>
</dbReference>
<dbReference type="InterPro" id="IPR000182">
    <property type="entry name" value="GNAT_dom"/>
</dbReference>
<dbReference type="AlphaFoldDB" id="A0A0F5I316"/>
<dbReference type="OrthoDB" id="2425381at2"/>
<name>A0A0F5I316_BACTR</name>
<evidence type="ECO:0000313" key="3">
    <source>
        <dbReference type="Proteomes" id="UP000031563"/>
    </source>
</evidence>
<gene>
    <name evidence="2" type="ORF">QY95_02285</name>
</gene>
<protein>
    <recommendedName>
        <fullName evidence="1">N-acetyltransferase domain-containing protein</fullName>
    </recommendedName>
</protein>
<organism evidence="2 3">
    <name type="scientific">Bacillus thermotolerans</name>
    <name type="common">Quasibacillus thermotolerans</name>
    <dbReference type="NCBI Taxonomy" id="1221996"/>
    <lineage>
        <taxon>Bacteria</taxon>
        <taxon>Bacillati</taxon>
        <taxon>Bacillota</taxon>
        <taxon>Bacilli</taxon>
        <taxon>Bacillales</taxon>
        <taxon>Bacillaceae</taxon>
        <taxon>Bacillus</taxon>
    </lineage>
</organism>
<dbReference type="Proteomes" id="UP000031563">
    <property type="component" value="Unassembled WGS sequence"/>
</dbReference>
<accession>A0A0F5I316</accession>
<feature type="domain" description="N-acetyltransferase" evidence="1">
    <location>
        <begin position="1"/>
        <end position="131"/>
    </location>
</feature>
<reference evidence="2" key="1">
    <citation type="submission" date="2015-02" db="EMBL/GenBank/DDBJ databases">
        <title>Genome Assembly of Bacillaceae bacterium MTCC 8252.</title>
        <authorList>
            <person name="Verma A."/>
            <person name="Khatri I."/>
            <person name="Mual P."/>
            <person name="Subramanian S."/>
            <person name="Krishnamurthi S."/>
        </authorList>
    </citation>
    <scope>NUCLEOTIDE SEQUENCE [LARGE SCALE GENOMIC DNA]</scope>
    <source>
        <strain evidence="2">MTCC 8252</strain>
    </source>
</reference>
<dbReference type="Gene3D" id="3.40.630.30">
    <property type="match status" value="1"/>
</dbReference>
<dbReference type="Pfam" id="PF00583">
    <property type="entry name" value="Acetyltransf_1"/>
    <property type="match status" value="1"/>
</dbReference>
<dbReference type="EMBL" id="JWIR02000040">
    <property type="protein sequence ID" value="KKB39655.1"/>
    <property type="molecule type" value="Genomic_DNA"/>
</dbReference>
<sequence>MSDWYTRLMDYFPEKEMKSKEHFDILLQEKKGAYQLEESRDHVLLYSENSNYVFIDYILVFGKRRGKGIGSIVLDQLKEKGKAIILEVEPVNLMDPDSEKRVRFYEKNDFTKMESIRYERIHAVTNELNKMDVFAWTPVPVSEEWVCDQMKDVYKQVHTYKYEEMYDCQPQPVSEVLRLGELTYSRV</sequence>
<comment type="caution">
    <text evidence="2">The sequence shown here is derived from an EMBL/GenBank/DDBJ whole genome shotgun (WGS) entry which is preliminary data.</text>
</comment>
<keyword evidence="3" id="KW-1185">Reference proteome</keyword>
<dbReference type="SUPFAM" id="SSF55729">
    <property type="entry name" value="Acyl-CoA N-acyltransferases (Nat)"/>
    <property type="match status" value="1"/>
</dbReference>
<dbReference type="InterPro" id="IPR016181">
    <property type="entry name" value="Acyl_CoA_acyltransferase"/>
</dbReference>
<evidence type="ECO:0000313" key="2">
    <source>
        <dbReference type="EMBL" id="KKB39655.1"/>
    </source>
</evidence>
<dbReference type="PROSITE" id="PS51186">
    <property type="entry name" value="GNAT"/>
    <property type="match status" value="1"/>
</dbReference>
<proteinExistence type="predicted"/>
<dbReference type="STRING" id="1221996.QY95_02285"/>